<dbReference type="Proteomes" id="UP000265581">
    <property type="component" value="Unassembled WGS sequence"/>
</dbReference>
<keyword evidence="5" id="KW-0732">Signal</keyword>
<feature type="region of interest" description="Disordered" evidence="4">
    <location>
        <begin position="470"/>
        <end position="489"/>
    </location>
</feature>
<comment type="caution">
    <text evidence="7">The sequence shown here is derived from an EMBL/GenBank/DDBJ whole genome shotgun (WGS) entry which is preliminary data.</text>
</comment>
<dbReference type="Gene3D" id="2.60.40.10">
    <property type="entry name" value="Immunoglobulins"/>
    <property type="match status" value="2"/>
</dbReference>
<dbReference type="SUPFAM" id="SSF49265">
    <property type="entry name" value="Fibronectin type III"/>
    <property type="match status" value="2"/>
</dbReference>
<feature type="chain" id="PRO_5016786221" description="Fibronectin type-III domain-containing protein" evidence="5">
    <location>
        <begin position="21"/>
        <end position="489"/>
    </location>
</feature>
<evidence type="ECO:0000256" key="3">
    <source>
        <dbReference type="ARBA" id="ARBA00023326"/>
    </source>
</evidence>
<dbReference type="InterPro" id="IPR036691">
    <property type="entry name" value="Endo/exonu/phosph_ase_sf"/>
</dbReference>
<protein>
    <recommendedName>
        <fullName evidence="6">Fibronectin type-III domain-containing protein</fullName>
    </recommendedName>
</protein>
<dbReference type="GO" id="GO:0016798">
    <property type="term" value="F:hydrolase activity, acting on glycosyl bonds"/>
    <property type="evidence" value="ECO:0007669"/>
    <property type="project" value="UniProtKB-KW"/>
</dbReference>
<evidence type="ECO:0000313" key="7">
    <source>
        <dbReference type="EMBL" id="REK73744.1"/>
    </source>
</evidence>
<dbReference type="InterPro" id="IPR005135">
    <property type="entry name" value="Endo/exonuclease/phosphatase"/>
</dbReference>
<dbReference type="PANTHER" id="PTHR46708:SF2">
    <property type="entry name" value="FIBRONECTIN TYPE-III DOMAIN-CONTAINING PROTEIN"/>
    <property type="match status" value="1"/>
</dbReference>
<evidence type="ECO:0000256" key="5">
    <source>
        <dbReference type="SAM" id="SignalP"/>
    </source>
</evidence>
<dbReference type="SUPFAM" id="SSF56219">
    <property type="entry name" value="DNase I-like"/>
    <property type="match status" value="1"/>
</dbReference>
<dbReference type="RefSeq" id="WP_119703854.1">
    <property type="nucleotide sequence ID" value="NZ_JBHSOI010000001.1"/>
</dbReference>
<keyword evidence="1" id="KW-0677">Repeat</keyword>
<dbReference type="InterPro" id="IPR013783">
    <property type="entry name" value="Ig-like_fold"/>
</dbReference>
<keyword evidence="8" id="KW-1185">Reference proteome</keyword>
<evidence type="ECO:0000256" key="4">
    <source>
        <dbReference type="SAM" id="MobiDB-lite"/>
    </source>
</evidence>
<dbReference type="PANTHER" id="PTHR46708">
    <property type="entry name" value="TENASCIN"/>
    <property type="match status" value="1"/>
</dbReference>
<feature type="domain" description="Fibronectin type-III" evidence="6">
    <location>
        <begin position="31"/>
        <end position="121"/>
    </location>
</feature>
<dbReference type="PROSITE" id="PS50853">
    <property type="entry name" value="FN3"/>
    <property type="match status" value="2"/>
</dbReference>
<sequence length="489" mass="52348">MALSIALLAALAGGLALTYAAPPDGPAPLDAPRAVSAKPLSPTSVQLDWAGAGDVDSYVVKVGDDRALRTAVSTTVPAKGTQLTLDDLTASRPGNDRYYRVDAVREGEVRSSRTGRFSLPPGEVTGLDVVTTTAGGVKADWDDVDNARQFDVAIARDEGFTQEARAVRTTAVDSQFVGKGLQPDTKYWLKVRPVNGEQVGAYSAPVAFRTMVRDTSFKIASWNVCSEKCDGYAGRARIMADFLNANEVDIFGLQEAGGVRVGAVTNSIFSGGARGFVRASGGAKARYIFYRPELFEQQGGGSFDIGDGRDTTWARFKVKATKRIFYYVDVHLDNGKDKAANARRARETDRMLSTMRGINVSDKPMVYAGDFNSGTHRDQDAPGDKMRAEGLGDSELLTDNVENTRMNTGHTFSTAVPASGAHIDHIWVTPEFEVDSWKQLVRMNGSVYAKPVVSDHNAVSAVVALDAPRKSIGPATPTTPLGADDSPLG</sequence>
<evidence type="ECO:0000256" key="1">
    <source>
        <dbReference type="ARBA" id="ARBA00022737"/>
    </source>
</evidence>
<dbReference type="OrthoDB" id="4921630at2"/>
<name>A0A371PCT0_9ACTN</name>
<evidence type="ECO:0000313" key="8">
    <source>
        <dbReference type="Proteomes" id="UP000265581"/>
    </source>
</evidence>
<dbReference type="InterPro" id="IPR036116">
    <property type="entry name" value="FN3_sf"/>
</dbReference>
<proteinExistence type="predicted"/>
<feature type="domain" description="Fibronectin type-III" evidence="6">
    <location>
        <begin position="123"/>
        <end position="213"/>
    </location>
</feature>
<dbReference type="Gene3D" id="3.60.10.10">
    <property type="entry name" value="Endonuclease/exonuclease/phosphatase"/>
    <property type="match status" value="1"/>
</dbReference>
<dbReference type="InterPro" id="IPR003961">
    <property type="entry name" value="FN3_dom"/>
</dbReference>
<keyword evidence="2" id="KW-0378">Hydrolase</keyword>
<keyword evidence="2" id="KW-0326">Glycosidase</keyword>
<accession>A0A371PCT0</accession>
<reference evidence="7 8" key="1">
    <citation type="submission" date="2018-08" db="EMBL/GenBank/DDBJ databases">
        <title>Aeromicrobium sp. M2KJ-4, whole genome shotgun sequence.</title>
        <authorList>
            <person name="Tuo L."/>
        </authorList>
    </citation>
    <scope>NUCLEOTIDE SEQUENCE [LARGE SCALE GENOMIC DNA]</scope>
    <source>
        <strain evidence="7 8">M2KJ-4</strain>
    </source>
</reference>
<dbReference type="SMART" id="SM00060">
    <property type="entry name" value="FN3"/>
    <property type="match status" value="1"/>
</dbReference>
<dbReference type="Pfam" id="PF03372">
    <property type="entry name" value="Exo_endo_phos"/>
    <property type="match status" value="1"/>
</dbReference>
<dbReference type="InterPro" id="IPR050991">
    <property type="entry name" value="ECM_Regulatory_Proteins"/>
</dbReference>
<gene>
    <name evidence="7" type="ORF">DX116_09500</name>
</gene>
<dbReference type="GO" id="GO:0000272">
    <property type="term" value="P:polysaccharide catabolic process"/>
    <property type="evidence" value="ECO:0007669"/>
    <property type="project" value="UniProtKB-KW"/>
</dbReference>
<dbReference type="EMBL" id="QUBR01000001">
    <property type="protein sequence ID" value="REK73744.1"/>
    <property type="molecule type" value="Genomic_DNA"/>
</dbReference>
<evidence type="ECO:0000259" key="6">
    <source>
        <dbReference type="PROSITE" id="PS50853"/>
    </source>
</evidence>
<keyword evidence="3" id="KW-0119">Carbohydrate metabolism</keyword>
<organism evidence="7 8">
    <name type="scientific">Aeromicrobium endophyticum</name>
    <dbReference type="NCBI Taxonomy" id="2292704"/>
    <lineage>
        <taxon>Bacteria</taxon>
        <taxon>Bacillati</taxon>
        <taxon>Actinomycetota</taxon>
        <taxon>Actinomycetes</taxon>
        <taxon>Propionibacteriales</taxon>
        <taxon>Nocardioidaceae</taxon>
        <taxon>Aeromicrobium</taxon>
    </lineage>
</organism>
<feature type="signal peptide" evidence="5">
    <location>
        <begin position="1"/>
        <end position="20"/>
    </location>
</feature>
<dbReference type="CDD" id="cd00063">
    <property type="entry name" value="FN3"/>
    <property type="match status" value="2"/>
</dbReference>
<keyword evidence="3" id="KW-0624">Polysaccharide degradation</keyword>
<evidence type="ECO:0000256" key="2">
    <source>
        <dbReference type="ARBA" id="ARBA00023295"/>
    </source>
</evidence>
<dbReference type="AlphaFoldDB" id="A0A371PCT0"/>